<evidence type="ECO:0000313" key="4">
    <source>
        <dbReference type="Proteomes" id="UP000051673"/>
    </source>
</evidence>
<feature type="transmembrane region" description="Helical" evidence="1">
    <location>
        <begin position="202"/>
        <end position="219"/>
    </location>
</feature>
<feature type="transmembrane region" description="Helical" evidence="1">
    <location>
        <begin position="269"/>
        <end position="289"/>
    </location>
</feature>
<dbReference type="InterPro" id="IPR052734">
    <property type="entry name" value="Nod_factor_acetyltransferase"/>
</dbReference>
<keyword evidence="3" id="KW-0808">Transferase</keyword>
<gene>
    <name evidence="3" type="ORF">IV67_GL001209</name>
</gene>
<evidence type="ECO:0000259" key="2">
    <source>
        <dbReference type="Pfam" id="PF01757"/>
    </source>
</evidence>
<feature type="transmembrane region" description="Helical" evidence="1">
    <location>
        <begin position="7"/>
        <end position="29"/>
    </location>
</feature>
<dbReference type="PANTHER" id="PTHR37312:SF1">
    <property type="entry name" value="MEMBRANE-BOUND ACYLTRANSFERASE YKRP-RELATED"/>
    <property type="match status" value="1"/>
</dbReference>
<keyword evidence="1" id="KW-0812">Transmembrane</keyword>
<feature type="transmembrane region" description="Helical" evidence="1">
    <location>
        <begin position="295"/>
        <end position="316"/>
    </location>
</feature>
<feature type="transmembrane region" description="Helical" evidence="1">
    <location>
        <begin position="41"/>
        <end position="61"/>
    </location>
</feature>
<organism evidence="3 4">
    <name type="scientific">Weissella minor</name>
    <dbReference type="NCBI Taxonomy" id="1620"/>
    <lineage>
        <taxon>Bacteria</taxon>
        <taxon>Bacillati</taxon>
        <taxon>Bacillota</taxon>
        <taxon>Bacilli</taxon>
        <taxon>Lactobacillales</taxon>
        <taxon>Lactobacillaceae</taxon>
        <taxon>Weissella</taxon>
    </lineage>
</organism>
<dbReference type="Proteomes" id="UP000051673">
    <property type="component" value="Unassembled WGS sequence"/>
</dbReference>
<keyword evidence="1" id="KW-1133">Transmembrane helix</keyword>
<proteinExistence type="predicted"/>
<name>A0A0R2JFK7_9LACO</name>
<keyword evidence="1" id="KW-0472">Membrane</keyword>
<reference evidence="3 4" key="1">
    <citation type="journal article" date="2015" name="Genome Announc.">
        <title>Expanding the biotechnology potential of lactobacilli through comparative genomics of 213 strains and associated genera.</title>
        <authorList>
            <person name="Sun Z."/>
            <person name="Harris H.M."/>
            <person name="McCann A."/>
            <person name="Guo C."/>
            <person name="Argimon S."/>
            <person name="Zhang W."/>
            <person name="Yang X."/>
            <person name="Jeffery I.B."/>
            <person name="Cooney J.C."/>
            <person name="Kagawa T.F."/>
            <person name="Liu W."/>
            <person name="Song Y."/>
            <person name="Salvetti E."/>
            <person name="Wrobel A."/>
            <person name="Rasinkangas P."/>
            <person name="Parkhill J."/>
            <person name="Rea M.C."/>
            <person name="O'Sullivan O."/>
            <person name="Ritari J."/>
            <person name="Douillard F.P."/>
            <person name="Paul Ross R."/>
            <person name="Yang R."/>
            <person name="Briner A.E."/>
            <person name="Felis G.E."/>
            <person name="de Vos W.M."/>
            <person name="Barrangou R."/>
            <person name="Klaenhammer T.R."/>
            <person name="Caufield P.W."/>
            <person name="Cui Y."/>
            <person name="Zhang H."/>
            <person name="O'Toole P.W."/>
        </authorList>
    </citation>
    <scope>NUCLEOTIDE SEQUENCE [LARGE SCALE GENOMIC DNA]</scope>
    <source>
        <strain evidence="3 4">DSM 20014</strain>
    </source>
</reference>
<dbReference type="RefSeq" id="WP_057789067.1">
    <property type="nucleotide sequence ID" value="NZ_JQCD01000031.1"/>
</dbReference>
<accession>A0A0R2JFK7</accession>
<evidence type="ECO:0000313" key="3">
    <source>
        <dbReference type="EMBL" id="KRN76158.1"/>
    </source>
</evidence>
<feature type="transmembrane region" description="Helical" evidence="1">
    <location>
        <begin position="119"/>
        <end position="143"/>
    </location>
</feature>
<feature type="transmembrane region" description="Helical" evidence="1">
    <location>
        <begin position="150"/>
        <end position="167"/>
    </location>
</feature>
<protein>
    <submittedName>
        <fullName evidence="3">Fucose 4-O-acetylase related acetyltransferase</fullName>
    </submittedName>
</protein>
<dbReference type="GO" id="GO:0016747">
    <property type="term" value="F:acyltransferase activity, transferring groups other than amino-acyl groups"/>
    <property type="evidence" value="ECO:0007669"/>
    <property type="project" value="InterPro"/>
</dbReference>
<dbReference type="PANTHER" id="PTHR37312">
    <property type="entry name" value="MEMBRANE-BOUND ACYLTRANSFERASE YKRP-RELATED"/>
    <property type="match status" value="1"/>
</dbReference>
<dbReference type="EMBL" id="JQCD01000031">
    <property type="protein sequence ID" value="KRN76158.1"/>
    <property type="molecule type" value="Genomic_DNA"/>
</dbReference>
<dbReference type="STRING" id="1620.IV67_GL001209"/>
<dbReference type="InterPro" id="IPR002656">
    <property type="entry name" value="Acyl_transf_3_dom"/>
</dbReference>
<feature type="transmembrane region" description="Helical" evidence="1">
    <location>
        <begin position="82"/>
        <end position="99"/>
    </location>
</feature>
<keyword evidence="4" id="KW-1185">Reference proteome</keyword>
<dbReference type="Pfam" id="PF01757">
    <property type="entry name" value="Acyl_transf_3"/>
    <property type="match status" value="1"/>
</dbReference>
<feature type="transmembrane region" description="Helical" evidence="1">
    <location>
        <begin position="231"/>
        <end position="249"/>
    </location>
</feature>
<comment type="caution">
    <text evidence="3">The sequence shown here is derived from an EMBL/GenBank/DDBJ whole genome shotgun (WGS) entry which is preliminary data.</text>
</comment>
<feature type="domain" description="Acyltransferase 3" evidence="2">
    <location>
        <begin position="5"/>
        <end position="305"/>
    </location>
</feature>
<evidence type="ECO:0000256" key="1">
    <source>
        <dbReference type="SAM" id="Phobius"/>
    </source>
</evidence>
<dbReference type="PATRIC" id="fig|1620.3.peg.1223"/>
<dbReference type="OrthoDB" id="6623990at2"/>
<sequence>MPKRIKWIDVAKGVTIFLVVFGHVLIGLFDARIYFGVTQNILLIAVQMIYVFHMPFFFALSGYFFKVQPDLHSYLKFIKKRLLTLGLPYLAFSIIIWAIKFIFGDQVRTDVTLKSLLNIWIMPIGPLWFIYVLFALDIVLGFVSLKMKNIDTLFLVSLMVCLGFTIFPVDWYVVQRIAIWSPIFLLGTFVRKHPIYQYRTTLIASLSVFVTALAVWALTNPIQRINYQVPGWAQLLLFTSVILGFSLFYQLPQTVTGYNYFTKIGQISLPIYLIHVPLVSLTRILLYYLQVNSVIVHLILGTLIGWYGTLFIFNIIHRIPVLDFWIYPGNYLKKKEA</sequence>
<dbReference type="AlphaFoldDB" id="A0A0R2JFK7"/>